<evidence type="ECO:0000256" key="6">
    <source>
        <dbReference type="ARBA" id="ARBA00023136"/>
    </source>
</evidence>
<keyword evidence="6 8" id="KW-0472">Membrane</keyword>
<evidence type="ECO:0000256" key="5">
    <source>
        <dbReference type="ARBA" id="ARBA00023043"/>
    </source>
</evidence>
<evidence type="ECO:0000256" key="1">
    <source>
        <dbReference type="ARBA" id="ARBA00004141"/>
    </source>
</evidence>
<feature type="domain" description="PGG" evidence="9">
    <location>
        <begin position="438"/>
        <end position="545"/>
    </location>
</feature>
<evidence type="ECO:0000313" key="11">
    <source>
        <dbReference type="Proteomes" id="UP000298416"/>
    </source>
</evidence>
<dbReference type="InterPro" id="IPR002110">
    <property type="entry name" value="Ankyrin_rpt"/>
</dbReference>
<dbReference type="SMART" id="SM00248">
    <property type="entry name" value="ANK"/>
    <property type="match status" value="9"/>
</dbReference>
<reference evidence="10" key="1">
    <citation type="submission" date="2018-01" db="EMBL/GenBank/DDBJ databases">
        <authorList>
            <person name="Mao J.F."/>
        </authorList>
    </citation>
    <scope>NUCLEOTIDE SEQUENCE</scope>
    <source>
        <strain evidence="10">Huo1</strain>
        <tissue evidence="10">Leaf</tissue>
    </source>
</reference>
<keyword evidence="2 8" id="KW-0812">Transmembrane</keyword>
<evidence type="ECO:0000256" key="2">
    <source>
        <dbReference type="ARBA" id="ARBA00022692"/>
    </source>
</evidence>
<dbReference type="PROSITE" id="PS50297">
    <property type="entry name" value="ANK_REP_REGION"/>
    <property type="match status" value="3"/>
</dbReference>
<dbReference type="EMBL" id="PNBA02000282">
    <property type="protein sequence ID" value="KAG6384089.1"/>
    <property type="molecule type" value="Genomic_DNA"/>
</dbReference>
<sequence length="626" mass="69021">MAKKLVEEMESFEIEQSYEEDERVAAEKHMDPGLYLAAINGDLYPFKRILNGISTRDPKDDILSSLNPVGNTFLHVAAKHGKQDIVKSIATAKPSLVLAKNFNGETVLHLAAKHGDELMVKALLEILSHNETEKHDLLMAENEMGNTALDQALISGRESIASYLIQQDYELSYHLNKHGESALYLAAKAGFVECVSSILAQCTDENRLNLLFKNKSPFQAAIERNNIVVLEAIINAKPGLIQMRDNEGRNPLHFAASLGHLKGAHYLLQNYHFNATRRDKRGGLPIHLAALEGHADIIRILLNNFPEADALLDMSGCNILHIAAQSGRYNVFHFILKNPKFKSLINMKDKFGNTPLHTACNNYHPKIVSTLTRDKRVDISAVNNKGMTALDVSYANNSDNIPLRQRLTWAALKAASVPQHFSNREDSAAKTANAHANGRVNTLLVVATLVATVTFAAGFTMPGGYSSENGTDLGMATMWRHTVFHIFVICDTIAMYTTSFVVVTALIWAKLGDNTLVLIALDLVAPLLGFALIMMSMAFTAGVVTVVTKLRWLQIALFAMGVVGISFIALLLILLLPLCASLTSRCRMLRYLSYYPFHLLVLLSYFTEKSLKSEAPPIPHCDTSGV</sequence>
<dbReference type="AlphaFoldDB" id="A0A8X8YXB8"/>
<reference evidence="10" key="2">
    <citation type="submission" date="2020-08" db="EMBL/GenBank/DDBJ databases">
        <title>Plant Genome Project.</title>
        <authorList>
            <person name="Zhang R.-G."/>
        </authorList>
    </citation>
    <scope>NUCLEOTIDE SEQUENCE</scope>
    <source>
        <strain evidence="10">Huo1</strain>
        <tissue evidence="10">Leaf</tissue>
    </source>
</reference>
<evidence type="ECO:0000256" key="4">
    <source>
        <dbReference type="ARBA" id="ARBA00022989"/>
    </source>
</evidence>
<accession>A0A8X8YXB8</accession>
<evidence type="ECO:0000256" key="8">
    <source>
        <dbReference type="SAM" id="Phobius"/>
    </source>
</evidence>
<dbReference type="InterPro" id="IPR026961">
    <property type="entry name" value="PGG_dom"/>
</dbReference>
<dbReference type="PANTHER" id="PTHR24186">
    <property type="entry name" value="PROTEIN PHOSPHATASE 1 REGULATORY SUBUNIT"/>
    <property type="match status" value="1"/>
</dbReference>
<keyword evidence="3" id="KW-0677">Repeat</keyword>
<comment type="caution">
    <text evidence="10">The sequence shown here is derived from an EMBL/GenBank/DDBJ whole genome shotgun (WGS) entry which is preliminary data.</text>
</comment>
<dbReference type="Gene3D" id="1.25.40.20">
    <property type="entry name" value="Ankyrin repeat-containing domain"/>
    <property type="match status" value="2"/>
</dbReference>
<dbReference type="PANTHER" id="PTHR24186:SF46">
    <property type="entry name" value="PROTEIN ACCELERATED CELL DEATH 6-LIKE"/>
    <property type="match status" value="1"/>
</dbReference>
<keyword evidence="11" id="KW-1185">Reference proteome</keyword>
<proteinExistence type="predicted"/>
<dbReference type="Proteomes" id="UP000298416">
    <property type="component" value="Unassembled WGS sequence"/>
</dbReference>
<feature type="transmembrane region" description="Helical" evidence="8">
    <location>
        <begin position="588"/>
        <end position="607"/>
    </location>
</feature>
<organism evidence="10">
    <name type="scientific">Salvia splendens</name>
    <name type="common">Scarlet sage</name>
    <dbReference type="NCBI Taxonomy" id="180675"/>
    <lineage>
        <taxon>Eukaryota</taxon>
        <taxon>Viridiplantae</taxon>
        <taxon>Streptophyta</taxon>
        <taxon>Embryophyta</taxon>
        <taxon>Tracheophyta</taxon>
        <taxon>Spermatophyta</taxon>
        <taxon>Magnoliopsida</taxon>
        <taxon>eudicotyledons</taxon>
        <taxon>Gunneridae</taxon>
        <taxon>Pentapetalae</taxon>
        <taxon>asterids</taxon>
        <taxon>lamiids</taxon>
        <taxon>Lamiales</taxon>
        <taxon>Lamiaceae</taxon>
        <taxon>Nepetoideae</taxon>
        <taxon>Mentheae</taxon>
        <taxon>Salviinae</taxon>
        <taxon>Salvia</taxon>
        <taxon>Salvia subgen. Calosphace</taxon>
        <taxon>core Calosphace</taxon>
    </lineage>
</organism>
<dbReference type="Pfam" id="PF13962">
    <property type="entry name" value="PGG"/>
    <property type="match status" value="1"/>
</dbReference>
<dbReference type="Pfam" id="PF12796">
    <property type="entry name" value="Ank_2"/>
    <property type="match status" value="4"/>
</dbReference>
<keyword evidence="5 7" id="KW-0040">ANK repeat</keyword>
<evidence type="ECO:0000256" key="7">
    <source>
        <dbReference type="PROSITE-ProRule" id="PRU00023"/>
    </source>
</evidence>
<feature type="repeat" description="ANK" evidence="7">
    <location>
        <begin position="103"/>
        <end position="125"/>
    </location>
</feature>
<dbReference type="InterPro" id="IPR036770">
    <property type="entry name" value="Ankyrin_rpt-contain_sf"/>
</dbReference>
<evidence type="ECO:0000259" key="9">
    <source>
        <dbReference type="Pfam" id="PF13962"/>
    </source>
</evidence>
<evidence type="ECO:0000313" key="10">
    <source>
        <dbReference type="EMBL" id="KAG6384089.1"/>
    </source>
</evidence>
<keyword evidence="4 8" id="KW-1133">Transmembrane helix</keyword>
<feature type="transmembrane region" description="Helical" evidence="8">
    <location>
        <begin position="552"/>
        <end position="576"/>
    </location>
</feature>
<feature type="repeat" description="ANK" evidence="7">
    <location>
        <begin position="247"/>
        <end position="270"/>
    </location>
</feature>
<feature type="repeat" description="ANK" evidence="7">
    <location>
        <begin position="281"/>
        <end position="313"/>
    </location>
</feature>
<dbReference type="PROSITE" id="PS50088">
    <property type="entry name" value="ANK_REPEAT"/>
    <property type="match status" value="3"/>
</dbReference>
<protein>
    <recommendedName>
        <fullName evidence="9">PGG domain-containing protein</fullName>
    </recommendedName>
</protein>
<evidence type="ECO:0000256" key="3">
    <source>
        <dbReference type="ARBA" id="ARBA00022737"/>
    </source>
</evidence>
<comment type="subcellular location">
    <subcellularLocation>
        <location evidence="1">Membrane</location>
        <topology evidence="1">Multi-pass membrane protein</topology>
    </subcellularLocation>
</comment>
<gene>
    <name evidence="10" type="ORF">SASPL_156112</name>
</gene>
<dbReference type="SUPFAM" id="SSF48403">
    <property type="entry name" value="Ankyrin repeat"/>
    <property type="match status" value="2"/>
</dbReference>
<feature type="transmembrane region" description="Helical" evidence="8">
    <location>
        <begin position="516"/>
        <end position="540"/>
    </location>
</feature>
<name>A0A8X8YXB8_SALSN</name>
<feature type="transmembrane region" description="Helical" evidence="8">
    <location>
        <begin position="483"/>
        <end position="509"/>
    </location>
</feature>
<dbReference type="GO" id="GO:0005886">
    <property type="term" value="C:plasma membrane"/>
    <property type="evidence" value="ECO:0007669"/>
    <property type="project" value="TreeGrafter"/>
</dbReference>
<feature type="transmembrane region" description="Helical" evidence="8">
    <location>
        <begin position="443"/>
        <end position="463"/>
    </location>
</feature>